<dbReference type="Pfam" id="PF12867">
    <property type="entry name" value="DinB_2"/>
    <property type="match status" value="1"/>
</dbReference>
<keyword evidence="3" id="KW-1185">Reference proteome</keyword>
<evidence type="ECO:0000259" key="1">
    <source>
        <dbReference type="Pfam" id="PF12867"/>
    </source>
</evidence>
<evidence type="ECO:0000313" key="2">
    <source>
        <dbReference type="EMBL" id="MDO7907505.1"/>
    </source>
</evidence>
<reference evidence="2 3" key="1">
    <citation type="submission" date="2023-07" db="EMBL/GenBank/DDBJ databases">
        <title>Paenibacillus sp. JX-17 nov. isolated from soil.</title>
        <authorList>
            <person name="Wan Y."/>
            <person name="Liu B."/>
        </authorList>
    </citation>
    <scope>NUCLEOTIDE SEQUENCE [LARGE SCALE GENOMIC DNA]</scope>
    <source>
        <strain evidence="2 3">JX-17</strain>
    </source>
</reference>
<sequence>MSDQFNIALMGKSRQSMLKAAESLTEEQRTMVPAGFNNSIHWQLGHVVAVAESILYGFGGQPSELPKEYAAFFGPGTKPADWTGQPPAWEDVVSRLQQQVVHARETFGSRMDSAVAVKENFAKAETIQNLFELVAYHDGSHEGMVKAMARIVQQ</sequence>
<proteinExistence type="predicted"/>
<feature type="domain" description="DinB-like" evidence="1">
    <location>
        <begin position="12"/>
        <end position="143"/>
    </location>
</feature>
<dbReference type="InterPro" id="IPR024775">
    <property type="entry name" value="DinB-like"/>
</dbReference>
<gene>
    <name evidence="2" type="ORF">Q5741_13930</name>
</gene>
<dbReference type="RefSeq" id="WP_305024713.1">
    <property type="nucleotide sequence ID" value="NZ_JAUQTB010000007.1"/>
</dbReference>
<organism evidence="2 3">
    <name type="scientific">Paenibacillus lacisoli</name>
    <dbReference type="NCBI Taxonomy" id="3064525"/>
    <lineage>
        <taxon>Bacteria</taxon>
        <taxon>Bacillati</taxon>
        <taxon>Bacillota</taxon>
        <taxon>Bacilli</taxon>
        <taxon>Bacillales</taxon>
        <taxon>Paenibacillaceae</taxon>
        <taxon>Paenibacillus</taxon>
    </lineage>
</organism>
<dbReference type="InterPro" id="IPR034660">
    <property type="entry name" value="DinB/YfiT-like"/>
</dbReference>
<name>A0ABT9CE13_9BACL</name>
<accession>A0ABT9CE13</accession>
<evidence type="ECO:0000313" key="3">
    <source>
        <dbReference type="Proteomes" id="UP001240171"/>
    </source>
</evidence>
<dbReference type="SUPFAM" id="SSF109854">
    <property type="entry name" value="DinB/YfiT-like putative metalloenzymes"/>
    <property type="match status" value="1"/>
</dbReference>
<dbReference type="Gene3D" id="1.20.120.450">
    <property type="entry name" value="dinb family like domain"/>
    <property type="match status" value="1"/>
</dbReference>
<protein>
    <submittedName>
        <fullName evidence="2">DinB family protein</fullName>
    </submittedName>
</protein>
<comment type="caution">
    <text evidence="2">The sequence shown here is derived from an EMBL/GenBank/DDBJ whole genome shotgun (WGS) entry which is preliminary data.</text>
</comment>
<dbReference type="EMBL" id="JAUQTB010000007">
    <property type="protein sequence ID" value="MDO7907505.1"/>
    <property type="molecule type" value="Genomic_DNA"/>
</dbReference>
<dbReference type="Proteomes" id="UP001240171">
    <property type="component" value="Unassembled WGS sequence"/>
</dbReference>